<organism evidence="1 2">
    <name type="scientific">Romanomermis culicivorax</name>
    <name type="common">Nematode worm</name>
    <dbReference type="NCBI Taxonomy" id="13658"/>
    <lineage>
        <taxon>Eukaryota</taxon>
        <taxon>Metazoa</taxon>
        <taxon>Ecdysozoa</taxon>
        <taxon>Nematoda</taxon>
        <taxon>Enoplea</taxon>
        <taxon>Dorylaimia</taxon>
        <taxon>Mermithida</taxon>
        <taxon>Mermithoidea</taxon>
        <taxon>Mermithidae</taxon>
        <taxon>Romanomermis</taxon>
    </lineage>
</organism>
<name>A0A915HKX5_ROMCU</name>
<accession>A0A915HKX5</accession>
<evidence type="ECO:0000313" key="1">
    <source>
        <dbReference type="Proteomes" id="UP000887565"/>
    </source>
</evidence>
<protein>
    <submittedName>
        <fullName evidence="2">Uncharacterized protein</fullName>
    </submittedName>
</protein>
<dbReference type="AlphaFoldDB" id="A0A915HKX5"/>
<dbReference type="WBParaSite" id="nRc.2.0.1.t01992-RA">
    <property type="protein sequence ID" value="nRc.2.0.1.t01992-RA"/>
    <property type="gene ID" value="nRc.2.0.1.g01992"/>
</dbReference>
<sequence length="62" mass="6716">MGNKRAKGALFVPCSGWYACCVDRNEEQIVGIASLTFFRAPNIPITIAIEGDEVSGVNQEID</sequence>
<evidence type="ECO:0000313" key="2">
    <source>
        <dbReference type="WBParaSite" id="nRc.2.0.1.t01992-RA"/>
    </source>
</evidence>
<keyword evidence="1" id="KW-1185">Reference proteome</keyword>
<dbReference type="Proteomes" id="UP000887565">
    <property type="component" value="Unplaced"/>
</dbReference>
<reference evidence="2" key="1">
    <citation type="submission" date="2022-11" db="UniProtKB">
        <authorList>
            <consortium name="WormBaseParasite"/>
        </authorList>
    </citation>
    <scope>IDENTIFICATION</scope>
</reference>
<dbReference type="PROSITE" id="PS51257">
    <property type="entry name" value="PROKAR_LIPOPROTEIN"/>
    <property type="match status" value="1"/>
</dbReference>
<proteinExistence type="predicted"/>